<reference evidence="2 3" key="2">
    <citation type="journal article" date="2011" name="J. Bacteriol.">
        <title>Genome Sequence of Kosmotoga olearia Strain TBF 19.5.1, a Thermophilic Bacterium with a Wide Growth Temperature Range, Isolated from the Troll B Oil Platform in the North Sea.</title>
        <authorList>
            <person name="Swithers K.S."/>
            <person name="Dipippo J.L."/>
            <person name="Bruce D.C."/>
            <person name="Detter C."/>
            <person name="Tapia R."/>
            <person name="Han S."/>
            <person name="Goodwin L.A."/>
            <person name="Han J."/>
            <person name="Woyke T."/>
            <person name="Pitluck S."/>
            <person name="Pennacchio L."/>
            <person name="Nolan M."/>
            <person name="Mikhailova N."/>
            <person name="Land M.L."/>
            <person name="Nesbo C.L."/>
            <person name="Gogarten J.P."/>
            <person name="Noll K.M."/>
        </authorList>
    </citation>
    <scope>NUCLEOTIDE SEQUENCE [LARGE SCALE GENOMIC DNA]</scope>
    <source>
        <strain evidence="3">ATCC BAA-1733 / DSM 21960 / TBF 19.5.1</strain>
    </source>
</reference>
<gene>
    <name evidence="2" type="ordered locus">Kole_1225</name>
</gene>
<keyword evidence="3" id="KW-1185">Reference proteome</keyword>
<evidence type="ECO:0000256" key="1">
    <source>
        <dbReference type="SAM" id="MobiDB-lite"/>
    </source>
</evidence>
<dbReference type="KEGG" id="kol:Kole_1225"/>
<evidence type="ECO:0000313" key="2">
    <source>
        <dbReference type="EMBL" id="ACR79922.1"/>
    </source>
</evidence>
<feature type="compositionally biased region" description="Basic and acidic residues" evidence="1">
    <location>
        <begin position="65"/>
        <end position="86"/>
    </location>
</feature>
<dbReference type="AlphaFoldDB" id="C5CJ06"/>
<sequence>MTLTRLRLADADKNPRSENPRTEKAAARQIQIPLGLLRLDTPLVRTTSWLIRTTAQLSLENGDSTPKKLRESEIREGERAAMRRKC</sequence>
<feature type="region of interest" description="Disordered" evidence="1">
    <location>
        <begin position="61"/>
        <end position="86"/>
    </location>
</feature>
<organism evidence="2 3">
    <name type="scientific">Kosmotoga olearia (strain ATCC BAA-1733 / DSM 21960 / TBF 19.5.1)</name>
    <dbReference type="NCBI Taxonomy" id="521045"/>
    <lineage>
        <taxon>Bacteria</taxon>
        <taxon>Thermotogati</taxon>
        <taxon>Thermotogota</taxon>
        <taxon>Thermotogae</taxon>
        <taxon>Kosmotogales</taxon>
        <taxon>Kosmotogaceae</taxon>
        <taxon>Kosmotoga</taxon>
    </lineage>
</organism>
<name>C5CJ06_KOSOT</name>
<dbReference type="Proteomes" id="UP000002382">
    <property type="component" value="Chromosome"/>
</dbReference>
<feature type="compositionally biased region" description="Basic and acidic residues" evidence="1">
    <location>
        <begin position="7"/>
        <end position="26"/>
    </location>
</feature>
<dbReference type="HOGENOM" id="CLU_2493853_0_0_0"/>
<feature type="region of interest" description="Disordered" evidence="1">
    <location>
        <begin position="1"/>
        <end position="26"/>
    </location>
</feature>
<evidence type="ECO:0000313" key="3">
    <source>
        <dbReference type="Proteomes" id="UP000002382"/>
    </source>
</evidence>
<proteinExistence type="predicted"/>
<dbReference type="EMBL" id="CP001634">
    <property type="protein sequence ID" value="ACR79922.1"/>
    <property type="molecule type" value="Genomic_DNA"/>
</dbReference>
<reference evidence="2 3" key="1">
    <citation type="submission" date="2009-06" db="EMBL/GenBank/DDBJ databases">
        <title>Complete sequence of Thermotogales bacterium TBF 19.5.1.</title>
        <authorList>
            <consortium name="US DOE Joint Genome Institute"/>
            <person name="Lucas S."/>
            <person name="Copeland A."/>
            <person name="Lapidus A."/>
            <person name="Glavina del Rio T."/>
            <person name="Tice H."/>
            <person name="Bruce D."/>
            <person name="Goodwin L."/>
            <person name="Pitluck S."/>
            <person name="Chertkov O."/>
            <person name="Brettin T."/>
            <person name="Detter J.C."/>
            <person name="Han C."/>
            <person name="Schmutz J."/>
            <person name="Larimer F."/>
            <person name="Land M."/>
            <person name="Hauser L."/>
            <person name="Kyrpides N."/>
            <person name="Ovchinnikova G."/>
            <person name="Noll K."/>
        </authorList>
    </citation>
    <scope>NUCLEOTIDE SEQUENCE [LARGE SCALE GENOMIC DNA]</scope>
    <source>
        <strain evidence="3">ATCC BAA-1733 / DSM 21960 / TBF 19.5.1</strain>
    </source>
</reference>
<protein>
    <submittedName>
        <fullName evidence="2">Uncharacterized protein</fullName>
    </submittedName>
</protein>
<accession>C5CJ06</accession>